<dbReference type="EMBL" id="AK093333">
    <property type="protein sequence ID" value="BAC04134.1"/>
    <property type="molecule type" value="mRNA"/>
</dbReference>
<organism evidence="1">
    <name type="scientific">Homo sapiens</name>
    <name type="common">Human</name>
    <dbReference type="NCBI Taxonomy" id="9606"/>
    <lineage>
        <taxon>Eukaryota</taxon>
        <taxon>Metazoa</taxon>
        <taxon>Chordata</taxon>
        <taxon>Craniata</taxon>
        <taxon>Vertebrata</taxon>
        <taxon>Euteleostomi</taxon>
        <taxon>Mammalia</taxon>
        <taxon>Eutheria</taxon>
        <taxon>Euarchontoglires</taxon>
        <taxon>Primates</taxon>
        <taxon>Haplorrhini</taxon>
        <taxon>Catarrhini</taxon>
        <taxon>Hominidae</taxon>
        <taxon>Homo</taxon>
    </lineage>
</organism>
<dbReference type="PeptideAtlas" id="Q8N9Z7"/>
<dbReference type="AlphaFoldDB" id="Q8N9Z7"/>
<sequence>MDATIAPHRIPPEMPQYGEENHIFELMQVTGHPCPSRRWRRLGSLHCDVGCAAGTRSWGRVARPRSSPTRDVRFVCRRDPEGALELGTLLVLPGFASGGPRGRKGATRAGIWSWLCRQRALWSGTSPFLFSVSPPVKCQVARGGLPGALPALTITICRICGEPLGPGF</sequence>
<reference evidence="1" key="1">
    <citation type="journal article" date="2004" name="Nat. Genet.">
        <title>Complete sequencing and characterization of 21,243 full-length human cDNAs.</title>
        <authorList>
            <person name="Ota T."/>
            <person name="Suzuki Y."/>
            <person name="Nishikawa T."/>
            <person name="Otsuki T."/>
            <person name="Sugiyama T."/>
            <person name="Irie R."/>
            <person name="Wakamatsu A."/>
            <person name="Hayashi K."/>
            <person name="Sato H."/>
            <person name="Nagai K."/>
            <person name="Kimura K."/>
            <person name="Makita H."/>
            <person name="Sekine M."/>
            <person name="Obayashi M."/>
            <person name="Nishi T."/>
            <person name="Shibahara T."/>
            <person name="Tanaka T."/>
            <person name="Ishii S."/>
            <person name="Yamamoto J."/>
            <person name="Saito K."/>
            <person name="Kawai Y."/>
            <person name="Isono Y."/>
            <person name="Nakamura Y."/>
            <person name="Nagahari K."/>
            <person name="Murakami K."/>
            <person name="Yasuda T."/>
            <person name="Iwayanagi T."/>
            <person name="Wagatsuma M."/>
            <person name="Shiratori A."/>
            <person name="Sudo H."/>
            <person name="Hosoiri T."/>
            <person name="Kaku Y."/>
            <person name="Kodaira H."/>
            <person name="Kondo H."/>
            <person name="Sugawara M."/>
            <person name="Takahashi M."/>
            <person name="Kanda K."/>
            <person name="Yokoi T."/>
            <person name="Furuya T."/>
            <person name="Kikkawa E."/>
            <person name="Omura Y."/>
            <person name="Abe K."/>
            <person name="Kamihara K."/>
            <person name="Katsuta N."/>
            <person name="Sato K."/>
            <person name="Tanikawa M."/>
            <person name="Yamazaki M."/>
            <person name="Ninomiya K."/>
            <person name="Ishibashi T."/>
            <person name="Yamashita H."/>
            <person name="Murakawa K."/>
            <person name="Fujimori K."/>
            <person name="Tanai H."/>
            <person name="Kimata M."/>
            <person name="Watanabe M."/>
            <person name="Hiraoka S."/>
            <person name="Chiba Y."/>
            <person name="Ishida S."/>
            <person name="Ono Y."/>
            <person name="Takiguchi S."/>
            <person name="Watanabe S."/>
            <person name="Yosida M."/>
            <person name="Hotuta T."/>
            <person name="Kusano J."/>
            <person name="Kanehori K."/>
            <person name="Takahashi-Fujii A."/>
            <person name="Hara H."/>
            <person name="Tanase T."/>
            <person name="Nomura Y."/>
            <person name="Togiya S."/>
            <person name="Komai F."/>
            <person name="Hara R."/>
            <person name="Takeuchi K."/>
            <person name="Arita M."/>
            <person name="Imose N."/>
            <person name="Musashino K."/>
            <person name="Yuuki H."/>
            <person name="Oshima A."/>
            <person name="Sasaki N."/>
            <person name="Aotsuka S."/>
            <person name="Yoshikawa Y."/>
            <person name="Matsunawa H."/>
            <person name="Ichihara T."/>
            <person name="Shiohata N."/>
            <person name="Sano S."/>
            <person name="Moriya S."/>
            <person name="Momiyama H."/>
            <person name="Satoh N."/>
            <person name="Takami S."/>
            <person name="Terashima Y."/>
            <person name="Suzuki O."/>
            <person name="Nakagawa S."/>
            <person name="Senoh A."/>
            <person name="Mizoguchi H."/>
            <person name="Goto Y."/>
            <person name="Shimizu F."/>
            <person name="Wakebe H."/>
            <person name="Hishigaki H."/>
            <person name="Watanabe T."/>
            <person name="Sugiyama A."/>
            <person name="Takemoto M."/>
            <person name="Kawakami B."/>
            <person name="Yamazaki M."/>
            <person name="Watanabe K."/>
            <person name="Kumagai A."/>
            <person name="Itakura S."/>
            <person name="Fukuzumi Y."/>
            <person name="Fujimori Y."/>
            <person name="Komiyama M."/>
            <person name="Tashiro H."/>
            <person name="Tanigami A."/>
            <person name="Fujiwara T."/>
            <person name="Ono T."/>
            <person name="Yamada K."/>
            <person name="Fujii Y."/>
            <person name="Ozaki K."/>
            <person name="Hirao M."/>
            <person name="Ohmori Y."/>
            <person name="Kawabata A."/>
            <person name="Hikiji T."/>
            <person name="Kobatake N."/>
            <person name="Inagaki H."/>
            <person name="Ikema Y."/>
            <person name="Okamoto S."/>
            <person name="Okitani R."/>
            <person name="Kawakami T."/>
            <person name="Noguchi S."/>
            <person name="Itoh T."/>
            <person name="Shigeta K."/>
            <person name="Senba T."/>
            <person name="Matsumura K."/>
            <person name="Nakajima Y."/>
            <person name="Mizuno T."/>
            <person name="Morinaga M."/>
            <person name="Sasaki M."/>
            <person name="Togashi T."/>
            <person name="Oyama M."/>
            <person name="Hata H."/>
            <person name="Watanabe M."/>
            <person name="Komatsu T."/>
            <person name="Mizushima-Sugano J."/>
            <person name="Satoh T."/>
            <person name="Shirai Y."/>
            <person name="Takahashi Y."/>
            <person name="Nakagawa K."/>
            <person name="Okumura K."/>
            <person name="Nagase T."/>
            <person name="Nomura N."/>
            <person name="Kikuchi H."/>
            <person name="Masuho Y."/>
            <person name="Yamashita R."/>
            <person name="Nakai K."/>
            <person name="Yada T."/>
            <person name="Nakamura Y."/>
            <person name="Ohara O."/>
            <person name="Isogai T."/>
            <person name="Sugano S."/>
        </authorList>
    </citation>
    <scope>NUCLEOTIDE SEQUENCE</scope>
    <source>
        <tissue evidence="1">Testis</tissue>
    </source>
</reference>
<evidence type="ECO:0000313" key="1">
    <source>
        <dbReference type="EMBL" id="BAC04134.1"/>
    </source>
</evidence>
<accession>Q8N9Z7</accession>
<protein>
    <submittedName>
        <fullName evidence="1">cDNA FLJ36014 fis, clone TESTI2016101</fullName>
    </submittedName>
</protein>
<proteinExistence type="evidence at transcript level"/>
<name>Q8N9Z7_HUMAN</name>